<reference evidence="1" key="1">
    <citation type="journal article" date="2020" name="Stud. Mycol.">
        <title>101 Dothideomycetes genomes: a test case for predicting lifestyles and emergence of pathogens.</title>
        <authorList>
            <person name="Haridas S."/>
            <person name="Albert R."/>
            <person name="Binder M."/>
            <person name="Bloem J."/>
            <person name="Labutti K."/>
            <person name="Salamov A."/>
            <person name="Andreopoulos B."/>
            <person name="Baker S."/>
            <person name="Barry K."/>
            <person name="Bills G."/>
            <person name="Bluhm B."/>
            <person name="Cannon C."/>
            <person name="Castanera R."/>
            <person name="Culley D."/>
            <person name="Daum C."/>
            <person name="Ezra D."/>
            <person name="Gonzalez J."/>
            <person name="Henrissat B."/>
            <person name="Kuo A."/>
            <person name="Liang C."/>
            <person name="Lipzen A."/>
            <person name="Lutzoni F."/>
            <person name="Magnuson J."/>
            <person name="Mondo S."/>
            <person name="Nolan M."/>
            <person name="Ohm R."/>
            <person name="Pangilinan J."/>
            <person name="Park H.-J."/>
            <person name="Ramirez L."/>
            <person name="Alfaro M."/>
            <person name="Sun H."/>
            <person name="Tritt A."/>
            <person name="Yoshinaga Y."/>
            <person name="Zwiers L.-H."/>
            <person name="Turgeon B."/>
            <person name="Goodwin S."/>
            <person name="Spatafora J."/>
            <person name="Crous P."/>
            <person name="Grigoriev I."/>
        </authorList>
    </citation>
    <scope>NUCLEOTIDE SEQUENCE</scope>
    <source>
        <strain evidence="1">CBS 123094</strain>
    </source>
</reference>
<gene>
    <name evidence="1" type="ORF">P154DRAFT_528759</name>
</gene>
<dbReference type="Gene3D" id="3.30.1810.10">
    <property type="entry name" value="YdfO-like"/>
    <property type="match status" value="1"/>
</dbReference>
<dbReference type="EMBL" id="ML977556">
    <property type="protein sequence ID" value="KAF2008137.1"/>
    <property type="molecule type" value="Genomic_DNA"/>
</dbReference>
<dbReference type="InterPro" id="IPR009833">
    <property type="entry name" value="DUF1398"/>
</dbReference>
<keyword evidence="2" id="KW-1185">Reference proteome</keyword>
<protein>
    <submittedName>
        <fullName evidence="1">Uncharacterized protein</fullName>
    </submittedName>
</protein>
<dbReference type="Pfam" id="PF07166">
    <property type="entry name" value="DUF1398"/>
    <property type="match status" value="1"/>
</dbReference>
<dbReference type="Proteomes" id="UP000799779">
    <property type="component" value="Unassembled WGS sequence"/>
</dbReference>
<proteinExistence type="predicted"/>
<evidence type="ECO:0000313" key="1">
    <source>
        <dbReference type="EMBL" id="KAF2008137.1"/>
    </source>
</evidence>
<dbReference type="AlphaFoldDB" id="A0A6A5X5M0"/>
<accession>A0A6A5X5M0</accession>
<dbReference type="OrthoDB" id="4154357at2759"/>
<organism evidence="1 2">
    <name type="scientific">Amniculicola lignicola CBS 123094</name>
    <dbReference type="NCBI Taxonomy" id="1392246"/>
    <lineage>
        <taxon>Eukaryota</taxon>
        <taxon>Fungi</taxon>
        <taxon>Dikarya</taxon>
        <taxon>Ascomycota</taxon>
        <taxon>Pezizomycotina</taxon>
        <taxon>Dothideomycetes</taxon>
        <taxon>Pleosporomycetidae</taxon>
        <taxon>Pleosporales</taxon>
        <taxon>Amniculicolaceae</taxon>
        <taxon>Amniculicola</taxon>
    </lineage>
</organism>
<sequence length="155" mass="16900">MALLQPPLRALLARTFSPEGLPFPEAVGQLKGMGIVRYRVDYVARTFTAYTAMAFPTTHIPQELFSPAVAVVEPFPGEAEEGEHVFGLEWSGEGVKAGIRKAQAGEVTYREFSEAMRMAGVVEYSVFIEGMRCVYLGTKGDAHTEWFPGAGPAVQ</sequence>
<name>A0A6A5X5M0_9PLEO</name>
<dbReference type="SUPFAM" id="SSF160419">
    <property type="entry name" value="YdfO-like"/>
    <property type="match status" value="1"/>
</dbReference>
<dbReference type="InterPro" id="IPR036696">
    <property type="entry name" value="YdfO-like_sf"/>
</dbReference>
<evidence type="ECO:0000313" key="2">
    <source>
        <dbReference type="Proteomes" id="UP000799779"/>
    </source>
</evidence>